<keyword evidence="2" id="KW-0472">Membrane</keyword>
<evidence type="ECO:0000313" key="4">
    <source>
        <dbReference type="Proteomes" id="UP000796880"/>
    </source>
</evidence>
<keyword evidence="4" id="KW-1185">Reference proteome</keyword>
<feature type="compositionally biased region" description="Basic and acidic residues" evidence="1">
    <location>
        <begin position="236"/>
        <end position="245"/>
    </location>
</feature>
<dbReference type="EMBL" id="VOIH02000001">
    <property type="protein sequence ID" value="KAF3456381.1"/>
    <property type="molecule type" value="Genomic_DNA"/>
</dbReference>
<evidence type="ECO:0000256" key="1">
    <source>
        <dbReference type="SAM" id="MobiDB-lite"/>
    </source>
</evidence>
<name>A0A8K0MRP4_9ROSA</name>
<dbReference type="Proteomes" id="UP000796880">
    <property type="component" value="Unassembled WGS sequence"/>
</dbReference>
<accession>A0A8K0MRP4</accession>
<sequence>MDYTSSKQKEFEVDLESGVVGSSDEDSSNTPASSAKGQSKTLLTKFCGGIVDGLIKVDDSVGCGHASNTNGISHHNVMVLDGDEVVDHVKKTAVKEKRKKSSNKKPPKPPRPPRGPSLDAADQKLIKEISEIAMLKRARTERMKALKKMKAAKTSSSNSNVFAMVFTILFCLVIIFQGISSRRSSTLSFQGSPVSSGATEDGLISVQFYSNPSASTPHGPGSESPNLMEQVAGSDPPEKLRRFAG</sequence>
<evidence type="ECO:0000256" key="2">
    <source>
        <dbReference type="SAM" id="Phobius"/>
    </source>
</evidence>
<protein>
    <recommendedName>
        <fullName evidence="5">Transmembrane protein</fullName>
    </recommendedName>
</protein>
<feature type="region of interest" description="Disordered" evidence="1">
    <location>
        <begin position="92"/>
        <end position="121"/>
    </location>
</feature>
<dbReference type="PANTHER" id="PTHR34188:SF20">
    <property type="entry name" value="PROTEIN, PUTATIVE-RELATED"/>
    <property type="match status" value="1"/>
</dbReference>
<feature type="transmembrane region" description="Helical" evidence="2">
    <location>
        <begin position="161"/>
        <end position="179"/>
    </location>
</feature>
<gene>
    <name evidence="3" type="ORF">FNV43_RR01031</name>
</gene>
<dbReference type="OrthoDB" id="909678at2759"/>
<feature type="compositionally biased region" description="Polar residues" evidence="1">
    <location>
        <begin position="29"/>
        <end position="38"/>
    </location>
</feature>
<reference evidence="3" key="1">
    <citation type="submission" date="2020-03" db="EMBL/GenBank/DDBJ databases">
        <title>A high-quality chromosome-level genome assembly of a woody plant with both climbing and erect habits, Rhamnella rubrinervis.</title>
        <authorList>
            <person name="Lu Z."/>
            <person name="Yang Y."/>
            <person name="Zhu X."/>
            <person name="Sun Y."/>
        </authorList>
    </citation>
    <scope>NUCLEOTIDE SEQUENCE</scope>
    <source>
        <strain evidence="3">BYM</strain>
        <tissue evidence="3">Leaf</tissue>
    </source>
</reference>
<dbReference type="PANTHER" id="PTHR34188">
    <property type="entry name" value="OS01G0299500 PROTEIN"/>
    <property type="match status" value="1"/>
</dbReference>
<evidence type="ECO:0000313" key="3">
    <source>
        <dbReference type="EMBL" id="KAF3456381.1"/>
    </source>
</evidence>
<keyword evidence="2" id="KW-0812">Transmembrane</keyword>
<proteinExistence type="predicted"/>
<comment type="caution">
    <text evidence="3">The sequence shown here is derived from an EMBL/GenBank/DDBJ whole genome shotgun (WGS) entry which is preliminary data.</text>
</comment>
<keyword evidence="2" id="KW-1133">Transmembrane helix</keyword>
<dbReference type="AlphaFoldDB" id="A0A8K0MRP4"/>
<evidence type="ECO:0008006" key="5">
    <source>
        <dbReference type="Google" id="ProtNLM"/>
    </source>
</evidence>
<feature type="region of interest" description="Disordered" evidence="1">
    <location>
        <begin position="209"/>
        <end position="245"/>
    </location>
</feature>
<feature type="region of interest" description="Disordered" evidence="1">
    <location>
        <begin position="1"/>
        <end position="38"/>
    </location>
</feature>
<feature type="compositionally biased region" description="Basic residues" evidence="1">
    <location>
        <begin position="96"/>
        <end position="108"/>
    </location>
</feature>
<organism evidence="3 4">
    <name type="scientific">Rhamnella rubrinervis</name>
    <dbReference type="NCBI Taxonomy" id="2594499"/>
    <lineage>
        <taxon>Eukaryota</taxon>
        <taxon>Viridiplantae</taxon>
        <taxon>Streptophyta</taxon>
        <taxon>Embryophyta</taxon>
        <taxon>Tracheophyta</taxon>
        <taxon>Spermatophyta</taxon>
        <taxon>Magnoliopsida</taxon>
        <taxon>eudicotyledons</taxon>
        <taxon>Gunneridae</taxon>
        <taxon>Pentapetalae</taxon>
        <taxon>rosids</taxon>
        <taxon>fabids</taxon>
        <taxon>Rosales</taxon>
        <taxon>Rhamnaceae</taxon>
        <taxon>rhamnoid group</taxon>
        <taxon>Rhamneae</taxon>
        <taxon>Rhamnella</taxon>
    </lineage>
</organism>